<name>A0ABZ3IJ13_9FIRM</name>
<accession>A0ABZ3IJ13</accession>
<feature type="domain" description="Radical SAM core" evidence="14">
    <location>
        <begin position="49"/>
        <end position="279"/>
    </location>
</feature>
<dbReference type="InterPro" id="IPR024177">
    <property type="entry name" value="Biotin_synthase"/>
</dbReference>
<dbReference type="InterPro" id="IPR058240">
    <property type="entry name" value="rSAM_sf"/>
</dbReference>
<comment type="pathway">
    <text evidence="1 13">Cofactor biosynthesis; biotin biosynthesis; biotin from 7,8-diaminononanoate: step 2/2.</text>
</comment>
<dbReference type="InterPro" id="IPR013785">
    <property type="entry name" value="Aldolase_TIM"/>
</dbReference>
<keyword evidence="11 13" id="KW-0411">Iron-sulfur</keyword>
<evidence type="ECO:0000256" key="9">
    <source>
        <dbReference type="ARBA" id="ARBA00022756"/>
    </source>
</evidence>
<dbReference type="PROSITE" id="PS51918">
    <property type="entry name" value="RADICAL_SAM"/>
    <property type="match status" value="1"/>
</dbReference>
<keyword evidence="7 13" id="KW-0001">2Fe-2S</keyword>
<comment type="catalytic activity">
    <reaction evidence="12 13">
        <text>(4R,5S)-dethiobiotin + (sulfur carrier)-SH + 2 reduced [2Fe-2S]-[ferredoxin] + 2 S-adenosyl-L-methionine = (sulfur carrier)-H + biotin + 2 5'-deoxyadenosine + 2 L-methionine + 2 oxidized [2Fe-2S]-[ferredoxin]</text>
        <dbReference type="Rhea" id="RHEA:22060"/>
        <dbReference type="Rhea" id="RHEA-COMP:10000"/>
        <dbReference type="Rhea" id="RHEA-COMP:10001"/>
        <dbReference type="Rhea" id="RHEA-COMP:14737"/>
        <dbReference type="Rhea" id="RHEA-COMP:14739"/>
        <dbReference type="ChEBI" id="CHEBI:17319"/>
        <dbReference type="ChEBI" id="CHEBI:29917"/>
        <dbReference type="ChEBI" id="CHEBI:33737"/>
        <dbReference type="ChEBI" id="CHEBI:33738"/>
        <dbReference type="ChEBI" id="CHEBI:57586"/>
        <dbReference type="ChEBI" id="CHEBI:57844"/>
        <dbReference type="ChEBI" id="CHEBI:59789"/>
        <dbReference type="ChEBI" id="CHEBI:64428"/>
        <dbReference type="ChEBI" id="CHEBI:149473"/>
        <dbReference type="EC" id="2.8.1.6"/>
    </reaction>
</comment>
<dbReference type="PANTHER" id="PTHR22976:SF2">
    <property type="entry name" value="BIOTIN SYNTHASE, MITOCHONDRIAL"/>
    <property type="match status" value="1"/>
</dbReference>
<keyword evidence="10 13" id="KW-0408">Iron</keyword>
<protein>
    <recommendedName>
        <fullName evidence="3 13">Biotin synthase</fullName>
        <ecNumber evidence="3 13">2.8.1.6</ecNumber>
    </recommendedName>
</protein>
<sequence length="329" mass="35842">MDSSEIIRLGELVLEGYIISEQEAISLTDACEDDIPLLGAYANKIRAKFAGKKVDMCGVINARSGLCTEDCKFCSQSVYHQTNAQPFPLISKQEALDSITNFSKAGAERASIVTSGKGMENDPDFERIVTLIKHVTTESEINICANLGTISYSQAAFLVQSGIKRYAHNLETSQNFYPQICTTHPYQERLNTLLAAKKAGLELCSGGIIGLGESWNDRISLALTLRSLDIDSIPINILNPIQGTLLEKQTPLSPLEILKTFAIFRFILPNKVIRPAGGREINLRDMQGAVMLAGANGLIVGNYLTFGGRDIANDFIMVNDAGLVPILNN</sequence>
<dbReference type="InterPro" id="IPR007197">
    <property type="entry name" value="rSAM"/>
</dbReference>
<reference evidence="15" key="1">
    <citation type="submission" date="2024-05" db="EMBL/GenBank/DDBJ databases">
        <title>Isolation and characterization of Sporomusa carbonis sp. nov., a carboxydotrophic hydrogenogen in the genus of Sporomusa isolated from a charcoal burning pile.</title>
        <authorList>
            <person name="Boeer T."/>
            <person name="Rosenbaum F."/>
            <person name="Eysell L."/>
            <person name="Mueller V."/>
            <person name="Daniel R."/>
            <person name="Poehlein A."/>
        </authorList>
    </citation>
    <scope>NUCLEOTIDE SEQUENCE [LARGE SCALE GENOMIC DNA]</scope>
    <source>
        <strain evidence="15">DSM 10669</strain>
    </source>
</reference>
<evidence type="ECO:0000259" key="14">
    <source>
        <dbReference type="PROSITE" id="PS51918"/>
    </source>
</evidence>
<dbReference type="Pfam" id="PF04055">
    <property type="entry name" value="Radical_SAM"/>
    <property type="match status" value="1"/>
</dbReference>
<dbReference type="InterPro" id="IPR006638">
    <property type="entry name" value="Elp3/MiaA/NifB-like_rSAM"/>
</dbReference>
<dbReference type="InterPro" id="IPR010722">
    <property type="entry name" value="BATS_dom"/>
</dbReference>
<dbReference type="CDD" id="cd01335">
    <property type="entry name" value="Radical_SAM"/>
    <property type="match status" value="1"/>
</dbReference>
<dbReference type="Gene3D" id="3.20.20.70">
    <property type="entry name" value="Aldolase class I"/>
    <property type="match status" value="1"/>
</dbReference>
<keyword evidence="16" id="KW-1185">Reference proteome</keyword>
<dbReference type="RefSeq" id="WP_094604900.1">
    <property type="nucleotide sequence ID" value="NZ_CP155573.1"/>
</dbReference>
<proteinExistence type="inferred from homology"/>
<dbReference type="NCBIfam" id="TIGR00433">
    <property type="entry name" value="bioB"/>
    <property type="match status" value="1"/>
</dbReference>
<dbReference type="SFLD" id="SFLDS00029">
    <property type="entry name" value="Radical_SAM"/>
    <property type="match status" value="1"/>
</dbReference>
<evidence type="ECO:0000256" key="5">
    <source>
        <dbReference type="ARBA" id="ARBA00022679"/>
    </source>
</evidence>
<evidence type="ECO:0000256" key="2">
    <source>
        <dbReference type="ARBA" id="ARBA00010765"/>
    </source>
</evidence>
<evidence type="ECO:0000313" key="15">
    <source>
        <dbReference type="EMBL" id="XFO65687.1"/>
    </source>
</evidence>
<feature type="binding site" evidence="13">
    <location>
        <position position="111"/>
    </location>
    <ligand>
        <name>[2Fe-2S] cluster</name>
        <dbReference type="ChEBI" id="CHEBI:190135"/>
    </ligand>
</feature>
<dbReference type="Proteomes" id="UP000216752">
    <property type="component" value="Chromosome"/>
</dbReference>
<keyword evidence="8 13" id="KW-0479">Metal-binding</keyword>
<keyword evidence="4 13" id="KW-0004">4Fe-4S</keyword>
<evidence type="ECO:0000256" key="1">
    <source>
        <dbReference type="ARBA" id="ARBA00004942"/>
    </source>
</evidence>
<keyword evidence="6 13" id="KW-0949">S-adenosyl-L-methionine</keyword>
<comment type="subunit">
    <text evidence="13">Homodimer.</text>
</comment>
<dbReference type="SFLD" id="SFLDG01060">
    <property type="entry name" value="BATS_domain_containing"/>
    <property type="match status" value="1"/>
</dbReference>
<feature type="binding site" evidence="13">
    <location>
        <position position="274"/>
    </location>
    <ligand>
        <name>[2Fe-2S] cluster</name>
        <dbReference type="ChEBI" id="CHEBI:190135"/>
    </ligand>
</feature>
<feature type="binding site" evidence="13">
    <location>
        <position position="71"/>
    </location>
    <ligand>
        <name>[4Fe-4S] cluster</name>
        <dbReference type="ChEBI" id="CHEBI:49883"/>
        <note>4Fe-4S-S-AdoMet</note>
    </ligand>
</feature>
<feature type="binding site" evidence="13">
    <location>
        <position position="67"/>
    </location>
    <ligand>
        <name>[4Fe-4S] cluster</name>
        <dbReference type="ChEBI" id="CHEBI:49883"/>
        <note>4Fe-4S-S-AdoMet</note>
    </ligand>
</feature>
<dbReference type="EMBL" id="CP155573">
    <property type="protein sequence ID" value="XFO65687.1"/>
    <property type="molecule type" value="Genomic_DNA"/>
</dbReference>
<evidence type="ECO:0000256" key="10">
    <source>
        <dbReference type="ARBA" id="ARBA00023004"/>
    </source>
</evidence>
<evidence type="ECO:0000256" key="7">
    <source>
        <dbReference type="ARBA" id="ARBA00022714"/>
    </source>
</evidence>
<organism evidence="15 16">
    <name type="scientific">Sporomusa silvacetica DSM 10669</name>
    <dbReference type="NCBI Taxonomy" id="1123289"/>
    <lineage>
        <taxon>Bacteria</taxon>
        <taxon>Bacillati</taxon>
        <taxon>Bacillota</taxon>
        <taxon>Negativicutes</taxon>
        <taxon>Selenomonadales</taxon>
        <taxon>Sporomusaceae</taxon>
        <taxon>Sporomusa</taxon>
    </lineage>
</organism>
<keyword evidence="9 13" id="KW-0093">Biotin biosynthesis</keyword>
<evidence type="ECO:0000256" key="12">
    <source>
        <dbReference type="ARBA" id="ARBA00051157"/>
    </source>
</evidence>
<feature type="binding site" evidence="13">
    <location>
        <position position="144"/>
    </location>
    <ligand>
        <name>[2Fe-2S] cluster</name>
        <dbReference type="ChEBI" id="CHEBI:190135"/>
    </ligand>
</feature>
<dbReference type="HAMAP" id="MF_01694">
    <property type="entry name" value="BioB"/>
    <property type="match status" value="1"/>
</dbReference>
<evidence type="ECO:0000256" key="6">
    <source>
        <dbReference type="ARBA" id="ARBA00022691"/>
    </source>
</evidence>
<dbReference type="SMART" id="SM00729">
    <property type="entry name" value="Elp3"/>
    <property type="match status" value="1"/>
</dbReference>
<dbReference type="Pfam" id="PF06968">
    <property type="entry name" value="BATS"/>
    <property type="match status" value="1"/>
</dbReference>
<dbReference type="SFLD" id="SFLDG01278">
    <property type="entry name" value="biotin_synthase_like"/>
    <property type="match status" value="1"/>
</dbReference>
<comment type="cofactor">
    <cofactor evidence="13">
        <name>[2Fe-2S] cluster</name>
        <dbReference type="ChEBI" id="CHEBI:190135"/>
    </cofactor>
    <text evidence="13">Binds 1 [2Fe-2S] cluster. The cluster is coordinated with 3 cysteines and 1 arginine.</text>
</comment>
<feature type="binding site" evidence="13">
    <location>
        <position position="204"/>
    </location>
    <ligand>
        <name>[2Fe-2S] cluster</name>
        <dbReference type="ChEBI" id="CHEBI:190135"/>
    </ligand>
</feature>
<evidence type="ECO:0000313" key="16">
    <source>
        <dbReference type="Proteomes" id="UP000216752"/>
    </source>
</evidence>
<dbReference type="EC" id="2.8.1.6" evidence="3 13"/>
<evidence type="ECO:0000256" key="8">
    <source>
        <dbReference type="ARBA" id="ARBA00022723"/>
    </source>
</evidence>
<comment type="similarity">
    <text evidence="2 13">Belongs to the radical SAM superfamily. Biotin synthase family.</text>
</comment>
<dbReference type="PANTHER" id="PTHR22976">
    <property type="entry name" value="BIOTIN SYNTHASE"/>
    <property type="match status" value="1"/>
</dbReference>
<keyword evidence="5 13" id="KW-0808">Transferase</keyword>
<dbReference type="InterPro" id="IPR002684">
    <property type="entry name" value="Biotin_synth/BioAB"/>
</dbReference>
<feature type="binding site" evidence="13">
    <location>
        <position position="74"/>
    </location>
    <ligand>
        <name>[4Fe-4S] cluster</name>
        <dbReference type="ChEBI" id="CHEBI:49883"/>
        <note>4Fe-4S-S-AdoMet</note>
    </ligand>
</feature>
<dbReference type="SMART" id="SM00876">
    <property type="entry name" value="BATS"/>
    <property type="match status" value="1"/>
</dbReference>
<evidence type="ECO:0000256" key="3">
    <source>
        <dbReference type="ARBA" id="ARBA00012236"/>
    </source>
</evidence>
<evidence type="ECO:0000256" key="13">
    <source>
        <dbReference type="HAMAP-Rule" id="MF_01694"/>
    </source>
</evidence>
<gene>
    <name evidence="15" type="primary">bioB_3</name>
    <name evidence="13" type="synonym">bioB</name>
    <name evidence="15" type="ORF">SPSIL_018270</name>
</gene>
<dbReference type="PIRSF" id="PIRSF001619">
    <property type="entry name" value="Biotin_synth"/>
    <property type="match status" value="1"/>
</dbReference>
<evidence type="ECO:0000256" key="4">
    <source>
        <dbReference type="ARBA" id="ARBA00022485"/>
    </source>
</evidence>
<evidence type="ECO:0000256" key="11">
    <source>
        <dbReference type="ARBA" id="ARBA00023014"/>
    </source>
</evidence>
<comment type="cofactor">
    <cofactor evidence="13">
        <name>[4Fe-4S] cluster</name>
        <dbReference type="ChEBI" id="CHEBI:49883"/>
    </cofactor>
    <text evidence="13">Binds 1 [4Fe-4S] cluster. The cluster is coordinated with 3 cysteines and an exchangeable S-adenosyl-L-methionine.</text>
</comment>
<dbReference type="GO" id="GO:0004076">
    <property type="term" value="F:biotin synthase activity"/>
    <property type="evidence" value="ECO:0007669"/>
    <property type="project" value="UniProtKB-EC"/>
</dbReference>
<comment type="function">
    <text evidence="13">Catalyzes the conversion of dethiobiotin (DTB) to biotin by the insertion of a sulfur atom into dethiobiotin via a radical-based mechanism.</text>
</comment>
<dbReference type="SUPFAM" id="SSF102114">
    <property type="entry name" value="Radical SAM enzymes"/>
    <property type="match status" value="1"/>
</dbReference>